<evidence type="ECO:0000259" key="1">
    <source>
        <dbReference type="Pfam" id="PF07969"/>
    </source>
</evidence>
<proteinExistence type="predicted"/>
<organism evidence="2 3">
    <name type="scientific">Azospirillum oleiclasticum</name>
    <dbReference type="NCBI Taxonomy" id="2735135"/>
    <lineage>
        <taxon>Bacteria</taxon>
        <taxon>Pseudomonadati</taxon>
        <taxon>Pseudomonadota</taxon>
        <taxon>Alphaproteobacteria</taxon>
        <taxon>Rhodospirillales</taxon>
        <taxon>Azospirillaceae</taxon>
        <taxon>Azospirillum</taxon>
    </lineage>
</organism>
<name>A0ABX2TM64_9PROT</name>
<evidence type="ECO:0000313" key="3">
    <source>
        <dbReference type="Proteomes" id="UP000584642"/>
    </source>
</evidence>
<dbReference type="CDD" id="cd01300">
    <property type="entry name" value="YtcJ_like"/>
    <property type="match status" value="1"/>
</dbReference>
<dbReference type="Gene3D" id="3.10.310.70">
    <property type="match status" value="1"/>
</dbReference>
<dbReference type="Gene3D" id="2.30.40.10">
    <property type="entry name" value="Urease, subunit C, domain 1"/>
    <property type="match status" value="1"/>
</dbReference>
<keyword evidence="3" id="KW-1185">Reference proteome</keyword>
<feature type="domain" description="Amidohydrolase 3" evidence="1">
    <location>
        <begin position="42"/>
        <end position="526"/>
    </location>
</feature>
<protein>
    <submittedName>
        <fullName evidence="2">Amidohydrolase</fullName>
    </submittedName>
</protein>
<dbReference type="Proteomes" id="UP000584642">
    <property type="component" value="Unassembled WGS sequence"/>
</dbReference>
<evidence type="ECO:0000313" key="2">
    <source>
        <dbReference type="EMBL" id="NYZ24334.1"/>
    </source>
</evidence>
<gene>
    <name evidence="2" type="ORF">HND93_31900</name>
</gene>
<dbReference type="Gene3D" id="3.20.20.140">
    <property type="entry name" value="Metal-dependent hydrolases"/>
    <property type="match status" value="1"/>
</dbReference>
<sequence>MNHSRPAATHVAVRDGRILGVGSLEELEGWGPHQVDDRFASKVLMPGLVEGHAHVLEGGFWDFTYVGYHDRRSPDGTLQPGLTSIDAVVERLRAAEAAMTDPNAPLLAWGFDPILFGGQRMTCRDLDRVSATRPVAVLHASVHLMNVNSALMTRAGITAATPVTGIARFPDGEPNGELQEFAAMYLAYKVAGGEFFTAPGTERAVWRFGRVAQLAGVTTVADLYNDLSDEMVGNLTAVTADPAFPVRVVSALNGSGHGVDGVEKLRRLVARNTDKLRFGIVKLMTDGSIQGFSARLKWPGYYNGAPNGIWNTGPEELRSILAAYHKAGFQAHIHVNGDEASEAALEVIASVLTETPRPDHRHTLQHCQMADEAQFRSMASLGVCVNLFANHIFYWGDAHYALTMGPDRANRMDAVGTAKRLGVPFAVHSDAPITPIGPLFSAWCAVNRRTSGGRVLGGEADRITVEDALRAITLGAAYTLRMDHEIGSIEVGKRADFTVLDVDPTEVAPEALKDVPVWGTVLGGTVFQAPGGPGGGNA</sequence>
<dbReference type="InterPro" id="IPR033932">
    <property type="entry name" value="YtcJ-like"/>
</dbReference>
<dbReference type="SUPFAM" id="SSF51556">
    <property type="entry name" value="Metallo-dependent hydrolases"/>
    <property type="match status" value="1"/>
</dbReference>
<dbReference type="PANTHER" id="PTHR22642:SF2">
    <property type="entry name" value="PROTEIN LONG AFTER FAR-RED 3"/>
    <property type="match status" value="1"/>
</dbReference>
<reference evidence="2 3" key="1">
    <citation type="submission" date="2020-05" db="EMBL/GenBank/DDBJ databases">
        <title>Azospirillum oleiclasticum sp. nov, a nitrogen-fixing and heavy crude oil-emulsifying bacterium isolated from the crude oil of Yumen Oilfield.</title>
        <authorList>
            <person name="Wu D."/>
            <person name="Cai M."/>
            <person name="Zhang X."/>
        </authorList>
    </citation>
    <scope>NUCLEOTIDE SEQUENCE [LARGE SCALE GENOMIC DNA]</scope>
    <source>
        <strain evidence="2 3">ROY-1-1-2</strain>
    </source>
</reference>
<comment type="caution">
    <text evidence="2">The sequence shown here is derived from an EMBL/GenBank/DDBJ whole genome shotgun (WGS) entry which is preliminary data.</text>
</comment>
<dbReference type="PANTHER" id="PTHR22642">
    <property type="entry name" value="IMIDAZOLONEPROPIONASE"/>
    <property type="match status" value="1"/>
</dbReference>
<dbReference type="InterPro" id="IPR011059">
    <property type="entry name" value="Metal-dep_hydrolase_composite"/>
</dbReference>
<accession>A0ABX2TM64</accession>
<dbReference type="SUPFAM" id="SSF51338">
    <property type="entry name" value="Composite domain of metallo-dependent hydrolases"/>
    <property type="match status" value="1"/>
</dbReference>
<dbReference type="InterPro" id="IPR032466">
    <property type="entry name" value="Metal_Hydrolase"/>
</dbReference>
<dbReference type="Pfam" id="PF07969">
    <property type="entry name" value="Amidohydro_3"/>
    <property type="match status" value="1"/>
</dbReference>
<dbReference type="InterPro" id="IPR013108">
    <property type="entry name" value="Amidohydro_3"/>
</dbReference>
<dbReference type="EMBL" id="JABFDB010000039">
    <property type="protein sequence ID" value="NYZ24334.1"/>
    <property type="molecule type" value="Genomic_DNA"/>
</dbReference>